<dbReference type="AlphaFoldDB" id="A0A0A9ARA7"/>
<dbReference type="EMBL" id="GBRH01246435">
    <property type="protein sequence ID" value="JAD51460.1"/>
    <property type="molecule type" value="Transcribed_RNA"/>
</dbReference>
<sequence length="31" mass="3565">MVLSLNLIKCHFSLFSVISLFRVQIARCKTP</sequence>
<protein>
    <submittedName>
        <fullName evidence="1">Uncharacterized protein</fullName>
    </submittedName>
</protein>
<organism evidence="1">
    <name type="scientific">Arundo donax</name>
    <name type="common">Giant reed</name>
    <name type="synonym">Donax arundinaceus</name>
    <dbReference type="NCBI Taxonomy" id="35708"/>
    <lineage>
        <taxon>Eukaryota</taxon>
        <taxon>Viridiplantae</taxon>
        <taxon>Streptophyta</taxon>
        <taxon>Embryophyta</taxon>
        <taxon>Tracheophyta</taxon>
        <taxon>Spermatophyta</taxon>
        <taxon>Magnoliopsida</taxon>
        <taxon>Liliopsida</taxon>
        <taxon>Poales</taxon>
        <taxon>Poaceae</taxon>
        <taxon>PACMAD clade</taxon>
        <taxon>Arundinoideae</taxon>
        <taxon>Arundineae</taxon>
        <taxon>Arundo</taxon>
    </lineage>
</organism>
<reference evidence="1" key="2">
    <citation type="journal article" date="2015" name="Data Brief">
        <title>Shoot transcriptome of the giant reed, Arundo donax.</title>
        <authorList>
            <person name="Barrero R.A."/>
            <person name="Guerrero F.D."/>
            <person name="Moolhuijzen P."/>
            <person name="Goolsby J.A."/>
            <person name="Tidwell J."/>
            <person name="Bellgard S.E."/>
            <person name="Bellgard M.I."/>
        </authorList>
    </citation>
    <scope>NUCLEOTIDE SEQUENCE</scope>
    <source>
        <tissue evidence="1">Shoot tissue taken approximately 20 cm above the soil surface</tissue>
    </source>
</reference>
<proteinExistence type="predicted"/>
<evidence type="ECO:0000313" key="1">
    <source>
        <dbReference type="EMBL" id="JAD51460.1"/>
    </source>
</evidence>
<name>A0A0A9ARA7_ARUDO</name>
<reference evidence="1" key="1">
    <citation type="submission" date="2014-09" db="EMBL/GenBank/DDBJ databases">
        <authorList>
            <person name="Magalhaes I.L.F."/>
            <person name="Oliveira U."/>
            <person name="Santos F.R."/>
            <person name="Vidigal T.H.D.A."/>
            <person name="Brescovit A.D."/>
            <person name="Santos A.J."/>
        </authorList>
    </citation>
    <scope>NUCLEOTIDE SEQUENCE</scope>
    <source>
        <tissue evidence="1">Shoot tissue taken approximately 20 cm above the soil surface</tissue>
    </source>
</reference>
<accession>A0A0A9ARA7</accession>